<dbReference type="InterPro" id="IPR032427">
    <property type="entry name" value="P22_portal"/>
</dbReference>
<protein>
    <submittedName>
        <fullName evidence="1">Phage P22-like portal protein</fullName>
    </submittedName>
</protein>
<dbReference type="Gene3D" id="1.10.1740.160">
    <property type="match status" value="1"/>
</dbReference>
<gene>
    <name evidence="1" type="ORF">UFOVP608_48</name>
</gene>
<organism evidence="1">
    <name type="scientific">uncultured Caudovirales phage</name>
    <dbReference type="NCBI Taxonomy" id="2100421"/>
    <lineage>
        <taxon>Viruses</taxon>
        <taxon>Duplodnaviria</taxon>
        <taxon>Heunggongvirae</taxon>
        <taxon>Uroviricota</taxon>
        <taxon>Caudoviricetes</taxon>
        <taxon>Peduoviridae</taxon>
        <taxon>Maltschvirus</taxon>
        <taxon>Maltschvirus maltsch</taxon>
    </lineage>
</organism>
<sequence>MARMSKEQYLNNLHTDALTQFNDIQTALRDERLQCLQDRRFYSLAGSQWEGPLWDIYENKPRFEVNKIMLSVIRIVNEYRNNRITVDYVSKDGENDKLAETCDGMYRADEQDSVADEAYDNAFEEAVGGGFGAWRLRTVYEDEEDEDNEYQRIRIDPIFDADSSVFFDLNAKRQDKADAKFCYVVTSMTRASYKEEWGDDPTDWPKIIHQYEFDWCTPDVVYIAEYYKVEEVNETIRIFRAIDGTEERYRASEFTDDPALEETLAAIGSVEVRQRKIKRKRVHKYIMSGGKILEDAGYIAGNCIPIVPVYGKRWFVDNVERCMGHVRLAKDAQRLKNMQLSKLGEISALSSVEKPILTPEQVTGHQMMWADDNLRNYPYLLVNPITGPDGSQQISGPVAYTRSPQIPPAMAALLQITEQDMQEILGSSQQADKMVSNISGKAVEMIQTRLDMQTFIYMSNFAKGMKRCGEIWLSMAKDVYVEEGRRMKVINAAEEADMVDLMKPMVSETGEVVLENDLSQAKFDVVADVGPSSSSKRQATVRALTGMMAISDDPETKQVLQAMAMLNMEGEGIGDVRDFFRKKLLRMGVVKPTEQEAEQMMIELQGQPQDPNAVFLQAAAEEAIAKAAQARASTIKTVADAGLSRAKTAETLAKTSLEQQNLVLTDIEAAQQAVMGQEIQPVVR</sequence>
<dbReference type="Gene3D" id="6.10.280.90">
    <property type="match status" value="1"/>
</dbReference>
<evidence type="ECO:0000313" key="1">
    <source>
        <dbReference type="EMBL" id="CAB4153093.1"/>
    </source>
</evidence>
<proteinExistence type="predicted"/>
<name>A0A6J5N7D0_9CAUD</name>
<accession>A0A6J5N7D0</accession>
<dbReference type="EMBL" id="LR796583">
    <property type="protein sequence ID" value="CAB4153093.1"/>
    <property type="molecule type" value="Genomic_DNA"/>
</dbReference>
<dbReference type="Pfam" id="PF16510">
    <property type="entry name" value="P22_portal"/>
    <property type="match status" value="1"/>
</dbReference>
<dbReference type="SUPFAM" id="SSF109755">
    <property type="entry name" value="PhoU-like"/>
    <property type="match status" value="1"/>
</dbReference>
<reference evidence="1" key="1">
    <citation type="submission" date="2020-04" db="EMBL/GenBank/DDBJ databases">
        <authorList>
            <person name="Chiriac C."/>
            <person name="Salcher M."/>
            <person name="Ghai R."/>
            <person name="Kavagutti S V."/>
        </authorList>
    </citation>
    <scope>NUCLEOTIDE SEQUENCE</scope>
</reference>